<name>A0AAN6S1V3_9PEZI</name>
<keyword evidence="3" id="KW-1185">Reference proteome</keyword>
<gene>
    <name evidence="2" type="ORF">QBC46DRAFT_418304</name>
</gene>
<proteinExistence type="predicted"/>
<evidence type="ECO:0000313" key="2">
    <source>
        <dbReference type="EMBL" id="KAK3936741.1"/>
    </source>
</evidence>
<dbReference type="Proteomes" id="UP001303473">
    <property type="component" value="Unassembled WGS sequence"/>
</dbReference>
<accession>A0AAN6S1V3</accession>
<dbReference type="PROSITE" id="PS51257">
    <property type="entry name" value="PROKAR_LIPOPROTEIN"/>
    <property type="match status" value="1"/>
</dbReference>
<organism evidence="2 3">
    <name type="scientific">Diplogelasinospora grovesii</name>
    <dbReference type="NCBI Taxonomy" id="303347"/>
    <lineage>
        <taxon>Eukaryota</taxon>
        <taxon>Fungi</taxon>
        <taxon>Dikarya</taxon>
        <taxon>Ascomycota</taxon>
        <taxon>Pezizomycotina</taxon>
        <taxon>Sordariomycetes</taxon>
        <taxon>Sordariomycetidae</taxon>
        <taxon>Sordariales</taxon>
        <taxon>Diplogelasinosporaceae</taxon>
        <taxon>Diplogelasinospora</taxon>
    </lineage>
</organism>
<sequence length="270" mass="29882">MAFARRGRIMQVGVGLFSACQHQLAPKTGKDLGIQSVASEASLQSGKPCGINRLGGIHHNDIGVEFLRLPEILKPILESLPNSTNHGFLGAYGRGKKVFYMYRYLSLVEPFRVRLQLVTSSAMRAVSHRRIRVYISRLRTRGRKRANTDRHTPFSHGKAVYKSPRPSLRERLQLGSTAAKKTAGPVQKGTLGMIFVILPAPLFETTVRIDDSYGTARNPLLIIRYDSGGPMIFPHPGRSQIDTTHDQATIIKKSVTMPTCSARYKGSGQD</sequence>
<dbReference type="AlphaFoldDB" id="A0AAN6S1V3"/>
<evidence type="ECO:0000313" key="3">
    <source>
        <dbReference type="Proteomes" id="UP001303473"/>
    </source>
</evidence>
<comment type="caution">
    <text evidence="2">The sequence shown here is derived from an EMBL/GenBank/DDBJ whole genome shotgun (WGS) entry which is preliminary data.</text>
</comment>
<reference evidence="3" key="1">
    <citation type="journal article" date="2023" name="Mol. Phylogenet. Evol.">
        <title>Genome-scale phylogeny and comparative genomics of the fungal order Sordariales.</title>
        <authorList>
            <person name="Hensen N."/>
            <person name="Bonometti L."/>
            <person name="Westerberg I."/>
            <person name="Brannstrom I.O."/>
            <person name="Guillou S."/>
            <person name="Cros-Aarteil S."/>
            <person name="Calhoun S."/>
            <person name="Haridas S."/>
            <person name="Kuo A."/>
            <person name="Mondo S."/>
            <person name="Pangilinan J."/>
            <person name="Riley R."/>
            <person name="LaButti K."/>
            <person name="Andreopoulos B."/>
            <person name="Lipzen A."/>
            <person name="Chen C."/>
            <person name="Yan M."/>
            <person name="Daum C."/>
            <person name="Ng V."/>
            <person name="Clum A."/>
            <person name="Steindorff A."/>
            <person name="Ohm R.A."/>
            <person name="Martin F."/>
            <person name="Silar P."/>
            <person name="Natvig D.O."/>
            <person name="Lalanne C."/>
            <person name="Gautier V."/>
            <person name="Ament-Velasquez S.L."/>
            <person name="Kruys A."/>
            <person name="Hutchinson M.I."/>
            <person name="Powell A.J."/>
            <person name="Barry K."/>
            <person name="Miller A.N."/>
            <person name="Grigoriev I.V."/>
            <person name="Debuchy R."/>
            <person name="Gladieux P."/>
            <person name="Hiltunen Thoren M."/>
            <person name="Johannesson H."/>
        </authorList>
    </citation>
    <scope>NUCLEOTIDE SEQUENCE [LARGE SCALE GENOMIC DNA]</scope>
    <source>
        <strain evidence="3">CBS 340.73</strain>
    </source>
</reference>
<feature type="region of interest" description="Disordered" evidence="1">
    <location>
        <begin position="142"/>
        <end position="162"/>
    </location>
</feature>
<evidence type="ECO:0000256" key="1">
    <source>
        <dbReference type="SAM" id="MobiDB-lite"/>
    </source>
</evidence>
<protein>
    <submittedName>
        <fullName evidence="2">Uncharacterized protein</fullName>
    </submittedName>
</protein>
<dbReference type="EMBL" id="MU853874">
    <property type="protein sequence ID" value="KAK3936741.1"/>
    <property type="molecule type" value="Genomic_DNA"/>
</dbReference>